<reference evidence="2 3" key="1">
    <citation type="journal article" date="2009" name="Stand. Genomic Sci.">
        <title>Complete genome sequence of Dyadobacter fermentans type strain (NS114).</title>
        <authorList>
            <person name="Lang E."/>
            <person name="Lapidus A."/>
            <person name="Chertkov O."/>
            <person name="Brettin T."/>
            <person name="Detter J.C."/>
            <person name="Han C."/>
            <person name="Copeland A."/>
            <person name="Glavina Del Rio T."/>
            <person name="Nolan M."/>
            <person name="Chen F."/>
            <person name="Lucas S."/>
            <person name="Tice H."/>
            <person name="Cheng J.F."/>
            <person name="Land M."/>
            <person name="Hauser L."/>
            <person name="Chang Y.J."/>
            <person name="Jeffries C.D."/>
            <person name="Kopitz M."/>
            <person name="Bruce D."/>
            <person name="Goodwin L."/>
            <person name="Pitluck S."/>
            <person name="Ovchinnikova G."/>
            <person name="Pati A."/>
            <person name="Ivanova N."/>
            <person name="Mavrommatis K."/>
            <person name="Chen A."/>
            <person name="Palaniappan K."/>
            <person name="Chain P."/>
            <person name="Bristow J."/>
            <person name="Eisen J.A."/>
            <person name="Markowitz V."/>
            <person name="Hugenholtz P."/>
            <person name="Goker M."/>
            <person name="Rohde M."/>
            <person name="Kyrpides N.C."/>
            <person name="Klenk H.P."/>
        </authorList>
    </citation>
    <scope>NUCLEOTIDE SEQUENCE [LARGE SCALE GENOMIC DNA]</scope>
    <source>
        <strain evidence="3">ATCC 700827 / DSM 18053 / CIP 107007 / KCTC 52180 / NS114</strain>
    </source>
</reference>
<gene>
    <name evidence="2" type="ordered locus">Dfer_1762</name>
</gene>
<protein>
    <recommendedName>
        <fullName evidence="1">DUF4440 domain-containing protein</fullName>
    </recommendedName>
</protein>
<keyword evidence="3" id="KW-1185">Reference proteome</keyword>
<dbReference type="STRING" id="471854.Dfer_1762"/>
<name>C6VTR0_DYAFD</name>
<sequence length="122" mass="13485">MDAVAQILEMEQKLLKAMIASDVSELESLISDQVIVVGPDGRLAQKAEDIAAHRDGVLRIHAMEPHEIKTQPLSDEVIVVFALMEIQGTVQNQAVAGRFRYTRVWQIQGGKWQIVAAHISSV</sequence>
<dbReference type="SUPFAM" id="SSF54427">
    <property type="entry name" value="NTF2-like"/>
    <property type="match status" value="1"/>
</dbReference>
<dbReference type="EMBL" id="CP001619">
    <property type="protein sequence ID" value="ACT93003.1"/>
    <property type="molecule type" value="Genomic_DNA"/>
</dbReference>
<organism evidence="2 3">
    <name type="scientific">Dyadobacter fermentans (strain ATCC 700827 / DSM 18053 / CIP 107007 / KCTC 52180 / NS114)</name>
    <dbReference type="NCBI Taxonomy" id="471854"/>
    <lineage>
        <taxon>Bacteria</taxon>
        <taxon>Pseudomonadati</taxon>
        <taxon>Bacteroidota</taxon>
        <taxon>Cytophagia</taxon>
        <taxon>Cytophagales</taxon>
        <taxon>Spirosomataceae</taxon>
        <taxon>Dyadobacter</taxon>
    </lineage>
</organism>
<dbReference type="Gene3D" id="3.10.450.50">
    <property type="match status" value="1"/>
</dbReference>
<dbReference type="InterPro" id="IPR032710">
    <property type="entry name" value="NTF2-like_dom_sf"/>
</dbReference>
<dbReference type="InterPro" id="IPR027843">
    <property type="entry name" value="DUF4440"/>
</dbReference>
<dbReference type="Proteomes" id="UP000002011">
    <property type="component" value="Chromosome"/>
</dbReference>
<dbReference type="OrthoDB" id="997066at2"/>
<evidence type="ECO:0000313" key="2">
    <source>
        <dbReference type="EMBL" id="ACT93003.1"/>
    </source>
</evidence>
<proteinExistence type="predicted"/>
<accession>C6VTR0</accession>
<dbReference type="eggNOG" id="COG4994">
    <property type="taxonomic scope" value="Bacteria"/>
</dbReference>
<evidence type="ECO:0000259" key="1">
    <source>
        <dbReference type="Pfam" id="PF14534"/>
    </source>
</evidence>
<dbReference type="KEGG" id="dfe:Dfer_1762"/>
<dbReference type="HOGENOM" id="CLU_141608_2_0_10"/>
<evidence type="ECO:0000313" key="3">
    <source>
        <dbReference type="Proteomes" id="UP000002011"/>
    </source>
</evidence>
<dbReference type="AlphaFoldDB" id="C6VTR0"/>
<feature type="domain" description="DUF4440" evidence="1">
    <location>
        <begin position="7"/>
        <end position="114"/>
    </location>
</feature>
<dbReference type="Pfam" id="PF14534">
    <property type="entry name" value="DUF4440"/>
    <property type="match status" value="1"/>
</dbReference>